<sequence>VKSFIIKTIKEAKYFSIILDCTPDIGHQERMTLIVQCVNMYTNKIKIEEYFLEFLKVDDTSGLGLFNELQDVLKSLDLNLDD</sequence>
<evidence type="ECO:0000313" key="2">
    <source>
        <dbReference type="Proteomes" id="UP000828251"/>
    </source>
</evidence>
<dbReference type="PANTHER" id="PTHR45749:SF35">
    <property type="entry name" value="AC-LIKE TRANSPOSASE-RELATED"/>
    <property type="match status" value="1"/>
</dbReference>
<accession>A0A9D3UR80</accession>
<organism evidence="1 2">
    <name type="scientific">Gossypium stocksii</name>
    <dbReference type="NCBI Taxonomy" id="47602"/>
    <lineage>
        <taxon>Eukaryota</taxon>
        <taxon>Viridiplantae</taxon>
        <taxon>Streptophyta</taxon>
        <taxon>Embryophyta</taxon>
        <taxon>Tracheophyta</taxon>
        <taxon>Spermatophyta</taxon>
        <taxon>Magnoliopsida</taxon>
        <taxon>eudicotyledons</taxon>
        <taxon>Gunneridae</taxon>
        <taxon>Pentapetalae</taxon>
        <taxon>rosids</taxon>
        <taxon>malvids</taxon>
        <taxon>Malvales</taxon>
        <taxon>Malvaceae</taxon>
        <taxon>Malvoideae</taxon>
        <taxon>Gossypium</taxon>
    </lineage>
</organism>
<feature type="non-terminal residue" evidence="1">
    <location>
        <position position="82"/>
    </location>
</feature>
<dbReference type="AlphaFoldDB" id="A0A9D3UR80"/>
<evidence type="ECO:0008006" key="3">
    <source>
        <dbReference type="Google" id="ProtNLM"/>
    </source>
</evidence>
<feature type="non-terminal residue" evidence="1">
    <location>
        <position position="1"/>
    </location>
</feature>
<evidence type="ECO:0000313" key="1">
    <source>
        <dbReference type="EMBL" id="KAH1055499.1"/>
    </source>
</evidence>
<proteinExistence type="predicted"/>
<name>A0A9D3UR80_9ROSI</name>
<dbReference type="OrthoDB" id="1692427at2759"/>
<protein>
    <recommendedName>
        <fullName evidence="3">DUF4371 domain-containing protein</fullName>
    </recommendedName>
</protein>
<keyword evidence="2" id="KW-1185">Reference proteome</keyword>
<dbReference type="EMBL" id="JAIQCV010000010">
    <property type="protein sequence ID" value="KAH1055499.1"/>
    <property type="molecule type" value="Genomic_DNA"/>
</dbReference>
<dbReference type="Proteomes" id="UP000828251">
    <property type="component" value="Unassembled WGS sequence"/>
</dbReference>
<comment type="caution">
    <text evidence="1">The sequence shown here is derived from an EMBL/GenBank/DDBJ whole genome shotgun (WGS) entry which is preliminary data.</text>
</comment>
<dbReference type="PANTHER" id="PTHR45749">
    <property type="match status" value="1"/>
</dbReference>
<reference evidence="1 2" key="1">
    <citation type="journal article" date="2021" name="Plant Biotechnol. J.">
        <title>Multi-omics assisted identification of the key and species-specific regulatory components of drought-tolerant mechanisms in Gossypium stocksii.</title>
        <authorList>
            <person name="Yu D."/>
            <person name="Ke L."/>
            <person name="Zhang D."/>
            <person name="Wu Y."/>
            <person name="Sun Y."/>
            <person name="Mei J."/>
            <person name="Sun J."/>
            <person name="Sun Y."/>
        </authorList>
    </citation>
    <scope>NUCLEOTIDE SEQUENCE [LARGE SCALE GENOMIC DNA]</scope>
    <source>
        <strain evidence="2">cv. E1</strain>
        <tissue evidence="1">Leaf</tissue>
    </source>
</reference>
<gene>
    <name evidence="1" type="ORF">J1N35_033564</name>
</gene>